<dbReference type="InterPro" id="IPR058248">
    <property type="entry name" value="Lxx211020-like"/>
</dbReference>
<protein>
    <submittedName>
        <fullName evidence="2">Copper chaperone PCu(A)C</fullName>
    </submittedName>
</protein>
<gene>
    <name evidence="2" type="ORF">FPZ24_13325</name>
</gene>
<dbReference type="KEGG" id="spai:FPZ24_13325"/>
<proteinExistence type="predicted"/>
<reference evidence="2 3" key="1">
    <citation type="submission" date="2019-07" db="EMBL/GenBank/DDBJ databases">
        <title>Full genome sequence of Sphingomonas sp. 4R-6-7(HKS19).</title>
        <authorList>
            <person name="Im W.-T."/>
        </authorList>
    </citation>
    <scope>NUCLEOTIDE SEQUENCE [LARGE SCALE GENOMIC DNA]</scope>
    <source>
        <strain evidence="2 3">HKS19</strain>
    </source>
</reference>
<dbReference type="AlphaFoldDB" id="A0A5B8LJE0"/>
<dbReference type="InterPro" id="IPR007410">
    <property type="entry name" value="LpqE-like"/>
</dbReference>
<evidence type="ECO:0000313" key="3">
    <source>
        <dbReference type="Proteomes" id="UP000315673"/>
    </source>
</evidence>
<dbReference type="Pfam" id="PF04314">
    <property type="entry name" value="PCuAC"/>
    <property type="match status" value="1"/>
</dbReference>
<dbReference type="PANTHER" id="PTHR36302">
    <property type="entry name" value="BLR7088 PROTEIN"/>
    <property type="match status" value="1"/>
</dbReference>
<dbReference type="PANTHER" id="PTHR36302:SF1">
    <property type="entry name" value="COPPER CHAPERONE PCU(A)C"/>
    <property type="match status" value="1"/>
</dbReference>
<sequence>MKTGLLVPVLVVLTACQQQAAPSVDKPWVRLSAVPGNPSAAYFTLKGGARDETLVAVEAPGAQRAEMHESVGNNGMTSMAPIKLVAVRAGDTVTFAPGGKHVMLFGVKPQVQPGTTTLLSFTFANGPKVVVHARVVGAGDPAPGD</sequence>
<name>A0A5B8LJE0_9SPHN</name>
<evidence type="ECO:0000256" key="1">
    <source>
        <dbReference type="SAM" id="SignalP"/>
    </source>
</evidence>
<keyword evidence="3" id="KW-1185">Reference proteome</keyword>
<accession>A0A5B8LJE0</accession>
<organism evidence="2 3">
    <name type="scientific">Sphingomonas panacisoli</name>
    <dbReference type="NCBI Taxonomy" id="1813879"/>
    <lineage>
        <taxon>Bacteria</taxon>
        <taxon>Pseudomonadati</taxon>
        <taxon>Pseudomonadota</taxon>
        <taxon>Alphaproteobacteria</taxon>
        <taxon>Sphingomonadales</taxon>
        <taxon>Sphingomonadaceae</taxon>
        <taxon>Sphingomonas</taxon>
    </lineage>
</organism>
<keyword evidence="1" id="KW-0732">Signal</keyword>
<dbReference type="InterPro" id="IPR036182">
    <property type="entry name" value="PCuAC_sf"/>
</dbReference>
<dbReference type="Gene3D" id="2.60.40.1890">
    <property type="entry name" value="PCu(A)C copper chaperone"/>
    <property type="match status" value="1"/>
</dbReference>
<dbReference type="RefSeq" id="WP_146572766.1">
    <property type="nucleotide sequence ID" value="NZ_CP042306.1"/>
</dbReference>
<feature type="chain" id="PRO_5022947476" evidence="1">
    <location>
        <begin position="21"/>
        <end position="145"/>
    </location>
</feature>
<dbReference type="Proteomes" id="UP000315673">
    <property type="component" value="Chromosome"/>
</dbReference>
<feature type="signal peptide" evidence="1">
    <location>
        <begin position="1"/>
        <end position="20"/>
    </location>
</feature>
<dbReference type="PROSITE" id="PS51257">
    <property type="entry name" value="PROKAR_LIPOPROTEIN"/>
    <property type="match status" value="1"/>
</dbReference>
<evidence type="ECO:0000313" key="2">
    <source>
        <dbReference type="EMBL" id="QDZ08338.1"/>
    </source>
</evidence>
<dbReference type="OrthoDB" id="9796962at2"/>
<dbReference type="SUPFAM" id="SSF110087">
    <property type="entry name" value="DR1885-like metal-binding protein"/>
    <property type="match status" value="1"/>
</dbReference>
<dbReference type="EMBL" id="CP042306">
    <property type="protein sequence ID" value="QDZ08338.1"/>
    <property type="molecule type" value="Genomic_DNA"/>
</dbReference>